<keyword evidence="2" id="KW-1185">Reference proteome</keyword>
<sequence>MEKTFEFERVNEDEYLVRWASEGQNGESVVRVNPDFLTEVGLGDFEQQAVVEETAELLAERQPVIDFPLTVDLEEIAAAYEDFAEQLRARLAAK</sequence>
<dbReference type="AlphaFoldDB" id="A0AAX3EHS3"/>
<dbReference type="GeneID" id="79883128"/>
<evidence type="ECO:0000313" key="1">
    <source>
        <dbReference type="EMBL" id="UYV97411.1"/>
    </source>
</evidence>
<organism evidence="1 2">
    <name type="scientific">Paenarthrobacter ureafaciens</name>
    <dbReference type="NCBI Taxonomy" id="37931"/>
    <lineage>
        <taxon>Bacteria</taxon>
        <taxon>Bacillati</taxon>
        <taxon>Actinomycetota</taxon>
        <taxon>Actinomycetes</taxon>
        <taxon>Micrococcales</taxon>
        <taxon>Micrococcaceae</taxon>
        <taxon>Paenarthrobacter</taxon>
    </lineage>
</organism>
<dbReference type="Proteomes" id="UP001163293">
    <property type="component" value="Chromosome"/>
</dbReference>
<name>A0AAX3EHS3_PAEUR</name>
<accession>A0AAX3EHS3</accession>
<gene>
    <name evidence="1" type="ORF">NL394_20660</name>
</gene>
<dbReference type="EMBL" id="CP101185">
    <property type="protein sequence ID" value="UYV97411.1"/>
    <property type="molecule type" value="Genomic_DNA"/>
</dbReference>
<reference evidence="1" key="1">
    <citation type="submission" date="2022-07" db="EMBL/GenBank/DDBJ databases">
        <authorList>
            <person name="Wu T."/>
        </authorList>
    </citation>
    <scope>NUCLEOTIDE SEQUENCE</scope>
    <source>
        <strain evidence="1">SD-1</strain>
    </source>
</reference>
<protein>
    <submittedName>
        <fullName evidence="1">Uncharacterized protein</fullName>
    </submittedName>
</protein>
<dbReference type="RefSeq" id="WP_069696193.1">
    <property type="nucleotide sequence ID" value="NZ_CP014574.1"/>
</dbReference>
<proteinExistence type="predicted"/>
<evidence type="ECO:0000313" key="2">
    <source>
        <dbReference type="Proteomes" id="UP001163293"/>
    </source>
</evidence>